<dbReference type="KEGG" id="vg:15312020"/>
<organism evidence="1 2">
    <name type="scientific">Cyanophage P-RSM1</name>
    <dbReference type="NCBI Taxonomy" id="536444"/>
    <lineage>
        <taxon>Viruses</taxon>
        <taxon>Duplodnaviria</taxon>
        <taxon>Heunggongvirae</taxon>
        <taxon>Uroviricota</taxon>
        <taxon>Caudoviricetes</taxon>
        <taxon>Pantevenvirales</taxon>
        <taxon>Kyanoviridae</taxon>
        <taxon>Emcearvirus</taxon>
        <taxon>Emcearvirus gerard</taxon>
    </lineage>
</organism>
<dbReference type="Proteomes" id="UP000201235">
    <property type="component" value="Segment"/>
</dbReference>
<dbReference type="GeneID" id="15312020"/>
<evidence type="ECO:0000313" key="2">
    <source>
        <dbReference type="Proteomes" id="UP000201235"/>
    </source>
</evidence>
<dbReference type="EMBL" id="HQ634175">
    <property type="protein sequence ID" value="AGH26369.1"/>
    <property type="molecule type" value="Genomic_DNA"/>
</dbReference>
<dbReference type="OrthoDB" id="11165at10239"/>
<accession>M4QDP3</accession>
<protein>
    <submittedName>
        <fullName evidence="1">Uncharacterized protein</fullName>
    </submittedName>
</protein>
<reference evidence="1 2" key="1">
    <citation type="submission" date="2010-11" db="EMBL/GenBank/DDBJ databases">
        <title>The Genome Sequence of Cyanophage P-RSM1.</title>
        <authorList>
            <consortium name="The Broad Institute Genome Sequencing Platform"/>
            <person name="Henn M.R."/>
            <person name="Sullivan M.S."/>
            <person name="Osburne M.S."/>
            <person name="Levin J."/>
            <person name="Malboeuf C."/>
            <person name="Casali M."/>
            <person name="Russ C."/>
            <person name="Lennon N."/>
            <person name="Chapman S.B."/>
            <person name="Erlich R."/>
            <person name="Young S.K."/>
            <person name="Yandava C."/>
            <person name="Zeng Q."/>
            <person name="Alvarado L."/>
            <person name="Anderson S."/>
            <person name="Berlin A."/>
            <person name="Chen Z."/>
            <person name="Freedman E."/>
            <person name="Gellesch M."/>
            <person name="Goldberg J."/>
            <person name="Green L."/>
            <person name="Griggs A."/>
            <person name="Gujja S."/>
            <person name="Heilman E.R."/>
            <person name="Heiman D."/>
            <person name="Hollinger A."/>
            <person name="Howarth C."/>
            <person name="Larson L."/>
            <person name="Mehta T."/>
            <person name="Pearson M."/>
            <person name="Roberts A."/>
            <person name="Ryan E."/>
            <person name="Saif S."/>
            <person name="Shea T."/>
            <person name="Shenoy N."/>
            <person name="Sisk P."/>
            <person name="Stolte C."/>
            <person name="Sykes S."/>
            <person name="White J."/>
            <person name="Yu Q."/>
            <person name="Coleman M.L."/>
            <person name="Huang K.H."/>
            <person name="Weigele P.R."/>
            <person name="DeFrancesco A.S."/>
            <person name="Kern S.E."/>
            <person name="Thompson L.R."/>
            <person name="Fu R."/>
            <person name="Hombeck B."/>
            <person name="Chisholm S.W."/>
            <person name="Haas B."/>
            <person name="Nusbaum C."/>
            <person name="Birren B."/>
        </authorList>
    </citation>
    <scope>NUCLEOTIDE SEQUENCE [LARGE SCALE GENOMIC DNA]</scope>
    <source>
        <strain evidence="1 2">P-RSM1</strain>
    </source>
</reference>
<dbReference type="RefSeq" id="YP_007877604.1">
    <property type="nucleotide sequence ID" value="NC_021071.1"/>
</dbReference>
<gene>
    <name evidence="1" type="ORF">CPPG_00052</name>
</gene>
<keyword evidence="2" id="KW-1185">Reference proteome</keyword>
<proteinExistence type="predicted"/>
<sequence>MSSTNLNDIIVIDVEKFPKVGEWGIQVGTHLGLEVYHLADEFYQYIPQDITYLRFSSKEGVLGEKYWGEIRNEKSTYGVNEEGTTNKEKEVIADTTFSEYVVPFMKKVMTMSVQEIFEHRLNVLKTDFSTLEQETWTDQLCEATAYIADNDFETKLIHKLAEVRDLTTLQFATKIVDKQSEFSTKLYDLAVAEQKMIHIITGCTSVRELNVVLEDYFSEAMSNAQCLEYGRCTTNEETGNIERKEPFDYSGGIKF</sequence>
<name>M4QDP3_9CAUD</name>
<evidence type="ECO:0000313" key="1">
    <source>
        <dbReference type="EMBL" id="AGH26369.1"/>
    </source>
</evidence>